<sequence>MMLTLDIFGFRALWSPVYFLMMAAVLVVFYLIVFKYYHRFKEGVPATRKQAVYFTTAIIVLYIIKGSPVDLMAHITFYMHMIQMAVLYLVVPPLLIFGLPDWLWRSFLSLRIVDPLFRFFTKPLIALIMFNGIFSIYHIPLIFDFVKTDMWLHAGYTSVLFILAMFMWWPLVNKLEEYQTLSGVKKMGYIFADGVLITPACALIIFADTPMYATFSDPNAWGEALKLCVPPTMLSSLDLSGPETFSSISLLHDQQLGGVIMKVIQEIVYGIFLGYAFFQWFRNEEDHQAEQDAINLASAPQPVK</sequence>
<dbReference type="NCBIfam" id="TIGR02737">
    <property type="entry name" value="caa3_CtaG"/>
    <property type="match status" value="1"/>
</dbReference>
<feature type="transmembrane region" description="Helical" evidence="6">
    <location>
        <begin position="124"/>
        <end position="143"/>
    </location>
</feature>
<proteinExistence type="predicted"/>
<organism evidence="7 8">
    <name type="scientific">Mesobacillus boroniphilus JCM 21738</name>
    <dbReference type="NCBI Taxonomy" id="1294265"/>
    <lineage>
        <taxon>Bacteria</taxon>
        <taxon>Bacillati</taxon>
        <taxon>Bacillota</taxon>
        <taxon>Bacilli</taxon>
        <taxon>Bacillales</taxon>
        <taxon>Bacillaceae</taxon>
        <taxon>Mesobacillus</taxon>
    </lineage>
</organism>
<evidence type="ECO:0000256" key="5">
    <source>
        <dbReference type="ARBA" id="ARBA00023136"/>
    </source>
</evidence>
<evidence type="ECO:0000256" key="2">
    <source>
        <dbReference type="ARBA" id="ARBA00022475"/>
    </source>
</evidence>
<evidence type="ECO:0000256" key="1">
    <source>
        <dbReference type="ARBA" id="ARBA00004651"/>
    </source>
</evidence>
<feature type="transmembrane region" description="Helical" evidence="6">
    <location>
        <begin position="12"/>
        <end position="32"/>
    </location>
</feature>
<dbReference type="AlphaFoldDB" id="W4RQL6"/>
<dbReference type="Pfam" id="PF09678">
    <property type="entry name" value="Caa3_CtaG"/>
    <property type="match status" value="1"/>
</dbReference>
<evidence type="ECO:0000313" key="7">
    <source>
        <dbReference type="EMBL" id="GAE45889.1"/>
    </source>
</evidence>
<feature type="transmembrane region" description="Helical" evidence="6">
    <location>
        <begin position="189"/>
        <end position="207"/>
    </location>
</feature>
<dbReference type="Proteomes" id="UP000018949">
    <property type="component" value="Unassembled WGS sequence"/>
</dbReference>
<evidence type="ECO:0000256" key="4">
    <source>
        <dbReference type="ARBA" id="ARBA00022989"/>
    </source>
</evidence>
<dbReference type="InterPro" id="IPR019108">
    <property type="entry name" value="Caa3_assmbl_CtaG-rel"/>
</dbReference>
<gene>
    <name evidence="7" type="ORF">JCM21738_2738</name>
</gene>
<keyword evidence="2" id="KW-1003">Cell membrane</keyword>
<dbReference type="GO" id="GO:0005886">
    <property type="term" value="C:plasma membrane"/>
    <property type="evidence" value="ECO:0007669"/>
    <property type="project" value="UniProtKB-SubCell"/>
</dbReference>
<dbReference type="eggNOG" id="COG3336">
    <property type="taxonomic scope" value="Bacteria"/>
</dbReference>
<accession>W4RQL6</accession>
<feature type="transmembrane region" description="Helical" evidence="6">
    <location>
        <begin position="85"/>
        <end position="104"/>
    </location>
</feature>
<keyword evidence="3 6" id="KW-0812">Transmembrane</keyword>
<keyword evidence="5 6" id="KW-0472">Membrane</keyword>
<name>W4RQL6_9BACI</name>
<keyword evidence="8" id="KW-1185">Reference proteome</keyword>
<feature type="transmembrane region" description="Helical" evidence="6">
    <location>
        <begin position="150"/>
        <end position="169"/>
    </location>
</feature>
<dbReference type="InterPro" id="IPR014108">
    <property type="entry name" value="Caa3-assmbl_CtaG"/>
</dbReference>
<evidence type="ECO:0000256" key="6">
    <source>
        <dbReference type="SAM" id="Phobius"/>
    </source>
</evidence>
<evidence type="ECO:0000313" key="8">
    <source>
        <dbReference type="Proteomes" id="UP000018949"/>
    </source>
</evidence>
<protein>
    <submittedName>
        <fullName evidence="7">CtaG protein</fullName>
    </submittedName>
</protein>
<dbReference type="EMBL" id="BAUW01000031">
    <property type="protein sequence ID" value="GAE45889.1"/>
    <property type="molecule type" value="Genomic_DNA"/>
</dbReference>
<keyword evidence="4 6" id="KW-1133">Transmembrane helix</keyword>
<reference evidence="7 8" key="1">
    <citation type="submission" date="2013-12" db="EMBL/GenBank/DDBJ databases">
        <title>NBRP : Genome information of microbial organism related human and environment.</title>
        <authorList>
            <person name="Hattori M."/>
            <person name="Oshima K."/>
            <person name="Inaba H."/>
            <person name="Suda W."/>
            <person name="Sakamoto M."/>
            <person name="Iino T."/>
            <person name="Kitahara M."/>
            <person name="Oshida Y."/>
            <person name="Iida T."/>
            <person name="Kudo T."/>
            <person name="Itoh T."/>
            <person name="Ahmed I."/>
            <person name="Ohkuma M."/>
        </authorList>
    </citation>
    <scope>NUCLEOTIDE SEQUENCE [LARGE SCALE GENOMIC DNA]</scope>
    <source>
        <strain evidence="7 8">JCM 21738</strain>
    </source>
</reference>
<comment type="subcellular location">
    <subcellularLocation>
        <location evidence="1">Cell membrane</location>
        <topology evidence="1">Multi-pass membrane protein</topology>
    </subcellularLocation>
</comment>
<feature type="transmembrane region" description="Helical" evidence="6">
    <location>
        <begin position="52"/>
        <end position="73"/>
    </location>
</feature>
<comment type="caution">
    <text evidence="7">The sequence shown here is derived from an EMBL/GenBank/DDBJ whole genome shotgun (WGS) entry which is preliminary data.</text>
</comment>
<evidence type="ECO:0000256" key="3">
    <source>
        <dbReference type="ARBA" id="ARBA00022692"/>
    </source>
</evidence>